<evidence type="ECO:0000313" key="10">
    <source>
        <dbReference type="Proteomes" id="UP001596289"/>
    </source>
</evidence>
<organism evidence="9 10">
    <name type="scientific">Loigolactobacillus jiayinensis</name>
    <dbReference type="NCBI Taxonomy" id="2486016"/>
    <lineage>
        <taxon>Bacteria</taxon>
        <taxon>Bacillati</taxon>
        <taxon>Bacillota</taxon>
        <taxon>Bacilli</taxon>
        <taxon>Lactobacillales</taxon>
        <taxon>Lactobacillaceae</taxon>
        <taxon>Loigolactobacillus</taxon>
    </lineage>
</organism>
<feature type="region of interest" description="Disordered" evidence="7">
    <location>
        <begin position="1"/>
        <end position="22"/>
    </location>
</feature>
<evidence type="ECO:0000256" key="4">
    <source>
        <dbReference type="ARBA" id="ARBA00022833"/>
    </source>
</evidence>
<keyword evidence="3" id="KW-0479">Metal-binding</keyword>
<accession>A0ABW1RHD4</accession>
<dbReference type="InterPro" id="IPR041891">
    <property type="entry name" value="Alpha_CA_prokaryot-like"/>
</dbReference>
<protein>
    <recommendedName>
        <fullName evidence="2">carbonic anhydrase</fullName>
        <ecNumber evidence="2">4.2.1.1</ecNumber>
    </recommendedName>
</protein>
<dbReference type="PANTHER" id="PTHR18952:SF265">
    <property type="entry name" value="CARBONIC ANHYDRASE"/>
    <property type="match status" value="1"/>
</dbReference>
<dbReference type="SUPFAM" id="SSF51069">
    <property type="entry name" value="Carbonic anhydrase"/>
    <property type="match status" value="1"/>
</dbReference>
<evidence type="ECO:0000259" key="8">
    <source>
        <dbReference type="PROSITE" id="PS51144"/>
    </source>
</evidence>
<keyword evidence="5" id="KW-0456">Lyase</keyword>
<name>A0ABW1RHD4_9LACO</name>
<dbReference type="CDD" id="cd03124">
    <property type="entry name" value="alpha_CA_prokaryotic_like"/>
    <property type="match status" value="1"/>
</dbReference>
<dbReference type="Pfam" id="PF00194">
    <property type="entry name" value="Carb_anhydrase"/>
    <property type="match status" value="1"/>
</dbReference>
<gene>
    <name evidence="9" type="ORF">ACFQGP_13380</name>
</gene>
<evidence type="ECO:0000256" key="5">
    <source>
        <dbReference type="ARBA" id="ARBA00023239"/>
    </source>
</evidence>
<evidence type="ECO:0000256" key="1">
    <source>
        <dbReference type="ARBA" id="ARBA00010718"/>
    </source>
</evidence>
<evidence type="ECO:0000256" key="7">
    <source>
        <dbReference type="SAM" id="MobiDB-lite"/>
    </source>
</evidence>
<dbReference type="EC" id="4.2.1.1" evidence="2"/>
<reference evidence="10" key="1">
    <citation type="journal article" date="2019" name="Int. J. Syst. Evol. Microbiol.">
        <title>The Global Catalogue of Microorganisms (GCM) 10K type strain sequencing project: providing services to taxonomists for standard genome sequencing and annotation.</title>
        <authorList>
            <consortium name="The Broad Institute Genomics Platform"/>
            <consortium name="The Broad Institute Genome Sequencing Center for Infectious Disease"/>
            <person name="Wu L."/>
            <person name="Ma J."/>
        </authorList>
    </citation>
    <scope>NUCLEOTIDE SEQUENCE [LARGE SCALE GENOMIC DNA]</scope>
    <source>
        <strain evidence="10">CCM 8904</strain>
    </source>
</reference>
<feature type="domain" description="Alpha-carbonic anhydrase" evidence="8">
    <location>
        <begin position="3"/>
        <end position="225"/>
    </location>
</feature>
<dbReference type="InterPro" id="IPR001148">
    <property type="entry name" value="CA_dom"/>
</dbReference>
<dbReference type="EMBL" id="JBHSSL010000113">
    <property type="protein sequence ID" value="MFC6171546.1"/>
    <property type="molecule type" value="Genomic_DNA"/>
</dbReference>
<dbReference type="Gene3D" id="3.10.200.10">
    <property type="entry name" value="Alpha carbonic anhydrase"/>
    <property type="match status" value="1"/>
</dbReference>
<feature type="region of interest" description="Disordered" evidence="7">
    <location>
        <begin position="205"/>
        <end position="225"/>
    </location>
</feature>
<keyword evidence="4" id="KW-0862">Zinc</keyword>
<comment type="catalytic activity">
    <reaction evidence="6">
        <text>hydrogencarbonate + H(+) = CO2 + H2O</text>
        <dbReference type="Rhea" id="RHEA:10748"/>
        <dbReference type="ChEBI" id="CHEBI:15377"/>
        <dbReference type="ChEBI" id="CHEBI:15378"/>
        <dbReference type="ChEBI" id="CHEBI:16526"/>
        <dbReference type="ChEBI" id="CHEBI:17544"/>
        <dbReference type="EC" id="4.2.1.1"/>
    </reaction>
</comment>
<dbReference type="PANTHER" id="PTHR18952">
    <property type="entry name" value="CARBONIC ANHYDRASE"/>
    <property type="match status" value="1"/>
</dbReference>
<evidence type="ECO:0000313" key="9">
    <source>
        <dbReference type="EMBL" id="MFC6171546.1"/>
    </source>
</evidence>
<dbReference type="RefSeq" id="WP_125552808.1">
    <property type="nucleotide sequence ID" value="NZ_JBHSSL010000113.1"/>
</dbReference>
<feature type="compositionally biased region" description="Polar residues" evidence="7">
    <location>
        <begin position="12"/>
        <end position="22"/>
    </location>
</feature>
<dbReference type="InterPro" id="IPR036398">
    <property type="entry name" value="CA_dom_sf"/>
</dbReference>
<evidence type="ECO:0000256" key="2">
    <source>
        <dbReference type="ARBA" id="ARBA00012925"/>
    </source>
</evidence>
<comment type="similarity">
    <text evidence="1">Belongs to the alpha-carbonic anhydrase family.</text>
</comment>
<proteinExistence type="inferred from homology"/>
<dbReference type="PROSITE" id="PS51144">
    <property type="entry name" value="ALPHA_CA_2"/>
    <property type="match status" value="1"/>
</dbReference>
<comment type="caution">
    <text evidence="9">The sequence shown here is derived from an EMBL/GenBank/DDBJ whole genome shotgun (WGS) entry which is preliminary data.</text>
</comment>
<keyword evidence="10" id="KW-1185">Reference proteome</keyword>
<evidence type="ECO:0000256" key="3">
    <source>
        <dbReference type="ARBA" id="ARBA00022723"/>
    </source>
</evidence>
<dbReference type="InterPro" id="IPR023561">
    <property type="entry name" value="Carbonic_anhydrase_a-class"/>
</dbReference>
<dbReference type="Proteomes" id="UP001596289">
    <property type="component" value="Unassembled WGS sequence"/>
</dbReference>
<dbReference type="SMART" id="SM01057">
    <property type="entry name" value="Carb_anhydrase"/>
    <property type="match status" value="1"/>
</dbReference>
<evidence type="ECO:0000256" key="6">
    <source>
        <dbReference type="ARBA" id="ARBA00048348"/>
    </source>
</evidence>
<sequence>MVEKLDYAQQAKWPQTSGQQQSPIALTVKAGQEIEAADLLEWQVPYYGETLSDEGNNLQLAGRGFAKLDHRNYRFVQMHLHTPAEHTIEGQQPAMEWHFVHENSLGQKAVVAVTAVLGKENPQLNQILAAFVPKTAVPLPETILLTSLLPTRGLIYRYVGSLTTPPLSEGVEWFVAAEPVTISAAQLAQYRELFPQDNNRELQPLNQRPVMGYNLGDGSPEQPEY</sequence>